<dbReference type="STRING" id="1817825.A2720_02445"/>
<sequence length="171" mass="20067">MAKYPKQLSKKEQETLFIEFVQALTALKSPEEMAGFIQDLLSKQEVFMLARRLQIARLLYQGLTYDEIKKNLNVGLTTIARVQTWMQLYGEGYRTVLERTKKKDAVSEPTASWKKFQRRYPAYFWPQLLLDELVKSANVKQKKRILEVLDKVKEKATLSKELEQFIKSTDL</sequence>
<comment type="caution">
    <text evidence="1">The sequence shown here is derived from an EMBL/GenBank/DDBJ whole genome shotgun (WGS) entry which is preliminary data.</text>
</comment>
<dbReference type="Proteomes" id="UP000178892">
    <property type="component" value="Unassembled WGS sequence"/>
</dbReference>
<evidence type="ECO:0008006" key="3">
    <source>
        <dbReference type="Google" id="ProtNLM"/>
    </source>
</evidence>
<gene>
    <name evidence="1" type="ORF">A2720_02445</name>
</gene>
<dbReference type="Gene3D" id="1.10.1270.10">
    <property type="entry name" value="TrpR-like"/>
    <property type="match status" value="1"/>
</dbReference>
<dbReference type="GO" id="GO:0043565">
    <property type="term" value="F:sequence-specific DNA binding"/>
    <property type="evidence" value="ECO:0007669"/>
    <property type="project" value="InterPro"/>
</dbReference>
<dbReference type="InterPro" id="IPR038116">
    <property type="entry name" value="TrpR-like_sf"/>
</dbReference>
<dbReference type="InterPro" id="IPR013368">
    <property type="entry name" value="YecD_YerC"/>
</dbReference>
<dbReference type="EMBL" id="MFEL01000008">
    <property type="protein sequence ID" value="OGE81376.1"/>
    <property type="molecule type" value="Genomic_DNA"/>
</dbReference>
<dbReference type="AlphaFoldDB" id="A0A1F5NUM1"/>
<dbReference type="Pfam" id="PF01371">
    <property type="entry name" value="Trp_repressor"/>
    <property type="match status" value="1"/>
</dbReference>
<dbReference type="GO" id="GO:0003700">
    <property type="term" value="F:DNA-binding transcription factor activity"/>
    <property type="evidence" value="ECO:0007669"/>
    <property type="project" value="InterPro"/>
</dbReference>
<dbReference type="PANTHER" id="PTHR40080:SF1">
    <property type="entry name" value="TRPR-LIKE PROTEIN YERC_YECD"/>
    <property type="match status" value="1"/>
</dbReference>
<dbReference type="PANTHER" id="PTHR40080">
    <property type="entry name" value="LMO1763 PROTEIN"/>
    <property type="match status" value="1"/>
</dbReference>
<dbReference type="InterPro" id="IPR010921">
    <property type="entry name" value="Trp_repressor/repl_initiator"/>
</dbReference>
<dbReference type="NCBIfam" id="TIGR02531">
    <property type="entry name" value="yecD_yerC"/>
    <property type="match status" value="1"/>
</dbReference>
<organism evidence="1 2">
    <name type="scientific">Candidatus Doudnabacteria bacterium RIFCSPHIGHO2_01_FULL_46_24</name>
    <dbReference type="NCBI Taxonomy" id="1817825"/>
    <lineage>
        <taxon>Bacteria</taxon>
        <taxon>Candidatus Doudnaibacteriota</taxon>
    </lineage>
</organism>
<accession>A0A1F5NUM1</accession>
<reference evidence="1 2" key="1">
    <citation type="journal article" date="2016" name="Nat. Commun.">
        <title>Thousands of microbial genomes shed light on interconnected biogeochemical processes in an aquifer system.</title>
        <authorList>
            <person name="Anantharaman K."/>
            <person name="Brown C.T."/>
            <person name="Hug L.A."/>
            <person name="Sharon I."/>
            <person name="Castelle C.J."/>
            <person name="Probst A.J."/>
            <person name="Thomas B.C."/>
            <person name="Singh A."/>
            <person name="Wilkins M.J."/>
            <person name="Karaoz U."/>
            <person name="Brodie E.L."/>
            <person name="Williams K.H."/>
            <person name="Hubbard S.S."/>
            <person name="Banfield J.F."/>
        </authorList>
    </citation>
    <scope>NUCLEOTIDE SEQUENCE [LARGE SCALE GENOMIC DNA]</scope>
</reference>
<evidence type="ECO:0000313" key="2">
    <source>
        <dbReference type="Proteomes" id="UP000178892"/>
    </source>
</evidence>
<dbReference type="SUPFAM" id="SSF48295">
    <property type="entry name" value="TrpR-like"/>
    <property type="match status" value="1"/>
</dbReference>
<proteinExistence type="predicted"/>
<protein>
    <recommendedName>
        <fullName evidence="3">TrpR like protein, YerC/YecD</fullName>
    </recommendedName>
</protein>
<dbReference type="InterPro" id="IPR000831">
    <property type="entry name" value="Trp_repress"/>
</dbReference>
<name>A0A1F5NUM1_9BACT</name>
<evidence type="ECO:0000313" key="1">
    <source>
        <dbReference type="EMBL" id="OGE81376.1"/>
    </source>
</evidence>